<reference evidence="1" key="1">
    <citation type="submission" date="2024-02" db="EMBL/GenBank/DDBJ databases">
        <title>Sediminibacterium planktonica sp. nov. and Sediminibacterium longus sp. nov., isolated from surface lake and river water.</title>
        <authorList>
            <person name="Watanabe K."/>
            <person name="Takemine S."/>
            <person name="Ishii Y."/>
            <person name="Ogata Y."/>
            <person name="Shindo C."/>
            <person name="Suda W."/>
        </authorList>
    </citation>
    <scope>NUCLEOTIDE SEQUENCE</scope>
    <source>
        <strain evidence="1">KACHI17</strain>
    </source>
</reference>
<proteinExistence type="predicted"/>
<evidence type="ECO:0008006" key="2">
    <source>
        <dbReference type="Google" id="ProtNLM"/>
    </source>
</evidence>
<protein>
    <recommendedName>
        <fullName evidence="2">Mannosyltransferase</fullName>
    </recommendedName>
</protein>
<evidence type="ECO:0000313" key="1">
    <source>
        <dbReference type="EMBL" id="BFG69978.1"/>
    </source>
</evidence>
<dbReference type="RefSeq" id="WP_353550274.1">
    <property type="nucleotide sequence ID" value="NZ_AP029612.1"/>
</dbReference>
<dbReference type="SUPFAM" id="SSF53756">
    <property type="entry name" value="UDP-Glycosyltransferase/glycogen phosphorylase"/>
    <property type="match status" value="1"/>
</dbReference>
<sequence length="377" mass="43821">MDKHLHIISYTVPYPVNQGGVYDVFYKLQALQQQGVRIHLHCFDYGRGEQPELNQFCESVHYYQRHTGHKGISTALPYIVASRKNEDLVQRLLQDEYPIFMEGVHCTYPIVDERFNQRKLFVRLHNVEYQYYNDLYRNASTAFRKLYFKRESIMLKSYERKIAQRATFWGMTEADDDVYRKEFGCKNIEQLPLYVPPHWHVKEKVGNGSFCLYHGDLSIDANEKAATWLLEKVFNKVEIPFVIAGQNPSKKLEELAHSKGHTCLVANPSEREMQDMIAKAQINILPSYTHTGIKIKLVNAIFNGRHCLVNHATVNNSGLESTCHIAETPEAFANKIEELFFTPFTSTETAHRRSLTDHLFNNERNAKKQIGWIWGES</sequence>
<gene>
    <name evidence="1" type="ORF">KACHI17_08590</name>
</gene>
<dbReference type="EMBL" id="AP029612">
    <property type="protein sequence ID" value="BFG69978.1"/>
    <property type="molecule type" value="Genomic_DNA"/>
</dbReference>
<dbReference type="AlphaFoldDB" id="A0AAT9GH75"/>
<accession>A0AAT9GH75</accession>
<organism evidence="1">
    <name type="scientific">Sediminibacterium sp. KACHI17</name>
    <dbReference type="NCBI Taxonomy" id="1751071"/>
    <lineage>
        <taxon>Bacteria</taxon>
        <taxon>Pseudomonadati</taxon>
        <taxon>Bacteroidota</taxon>
        <taxon>Chitinophagia</taxon>
        <taxon>Chitinophagales</taxon>
        <taxon>Chitinophagaceae</taxon>
        <taxon>Sediminibacterium</taxon>
    </lineage>
</organism>
<name>A0AAT9GH75_9BACT</name>
<dbReference type="Gene3D" id="3.40.50.2000">
    <property type="entry name" value="Glycogen Phosphorylase B"/>
    <property type="match status" value="1"/>
</dbReference>